<name>A0A6A6UA74_9PEZI</name>
<dbReference type="EMBL" id="MU004236">
    <property type="protein sequence ID" value="KAF2668347.1"/>
    <property type="molecule type" value="Genomic_DNA"/>
</dbReference>
<protein>
    <submittedName>
        <fullName evidence="3">Uncharacterized protein</fullName>
    </submittedName>
</protein>
<dbReference type="Proteomes" id="UP000799302">
    <property type="component" value="Unassembled WGS sequence"/>
</dbReference>
<dbReference type="AlphaFoldDB" id="A0A6A6UA74"/>
<keyword evidence="2" id="KW-1133">Transmembrane helix</keyword>
<feature type="compositionally biased region" description="Polar residues" evidence="1">
    <location>
        <begin position="12"/>
        <end position="34"/>
    </location>
</feature>
<accession>A0A6A6UA74</accession>
<keyword evidence="2" id="KW-0472">Membrane</keyword>
<dbReference type="OrthoDB" id="5405107at2759"/>
<keyword evidence="2" id="KW-0812">Transmembrane</keyword>
<sequence length="210" mass="22794">MREFGEARKVRLSSSSSKHCLQTQNRDSENRTPFISINPTSYNSNFNKNSSKNYLTMLQFALHVAQIGLSAYALYHASISIPNLQKWEKSSERAAKVSKSAERDLKMTRQTQAAGAVGAALSLLFASALALHLVSSGFKSLSTNVFGALMTAAASVYIGGHWDAKGNIPLVTSYNDALRSTQTIRGQLALVGVVWALSSVVELYSLLFGK</sequence>
<reference evidence="3" key="1">
    <citation type="journal article" date="2020" name="Stud. Mycol.">
        <title>101 Dothideomycetes genomes: a test case for predicting lifestyles and emergence of pathogens.</title>
        <authorList>
            <person name="Haridas S."/>
            <person name="Albert R."/>
            <person name="Binder M."/>
            <person name="Bloem J."/>
            <person name="Labutti K."/>
            <person name="Salamov A."/>
            <person name="Andreopoulos B."/>
            <person name="Baker S."/>
            <person name="Barry K."/>
            <person name="Bills G."/>
            <person name="Bluhm B."/>
            <person name="Cannon C."/>
            <person name="Castanera R."/>
            <person name="Culley D."/>
            <person name="Daum C."/>
            <person name="Ezra D."/>
            <person name="Gonzalez J."/>
            <person name="Henrissat B."/>
            <person name="Kuo A."/>
            <person name="Liang C."/>
            <person name="Lipzen A."/>
            <person name="Lutzoni F."/>
            <person name="Magnuson J."/>
            <person name="Mondo S."/>
            <person name="Nolan M."/>
            <person name="Ohm R."/>
            <person name="Pangilinan J."/>
            <person name="Park H.-J."/>
            <person name="Ramirez L."/>
            <person name="Alfaro M."/>
            <person name="Sun H."/>
            <person name="Tritt A."/>
            <person name="Yoshinaga Y."/>
            <person name="Zwiers L.-H."/>
            <person name="Turgeon B."/>
            <person name="Goodwin S."/>
            <person name="Spatafora J."/>
            <person name="Crous P."/>
            <person name="Grigoriev I."/>
        </authorList>
    </citation>
    <scope>NUCLEOTIDE SEQUENCE</scope>
    <source>
        <strain evidence="3">CBS 115976</strain>
    </source>
</reference>
<feature type="transmembrane region" description="Helical" evidence="2">
    <location>
        <begin position="188"/>
        <end position="207"/>
    </location>
</feature>
<feature type="transmembrane region" description="Helical" evidence="2">
    <location>
        <begin position="113"/>
        <end position="135"/>
    </location>
</feature>
<proteinExistence type="predicted"/>
<keyword evidence="4" id="KW-1185">Reference proteome</keyword>
<organism evidence="3 4">
    <name type="scientific">Microthyrium microscopicum</name>
    <dbReference type="NCBI Taxonomy" id="703497"/>
    <lineage>
        <taxon>Eukaryota</taxon>
        <taxon>Fungi</taxon>
        <taxon>Dikarya</taxon>
        <taxon>Ascomycota</taxon>
        <taxon>Pezizomycotina</taxon>
        <taxon>Dothideomycetes</taxon>
        <taxon>Dothideomycetes incertae sedis</taxon>
        <taxon>Microthyriales</taxon>
        <taxon>Microthyriaceae</taxon>
        <taxon>Microthyrium</taxon>
    </lineage>
</organism>
<evidence type="ECO:0000313" key="4">
    <source>
        <dbReference type="Proteomes" id="UP000799302"/>
    </source>
</evidence>
<feature type="region of interest" description="Disordered" evidence="1">
    <location>
        <begin position="1"/>
        <end position="34"/>
    </location>
</feature>
<evidence type="ECO:0000256" key="1">
    <source>
        <dbReference type="SAM" id="MobiDB-lite"/>
    </source>
</evidence>
<gene>
    <name evidence="3" type="ORF">BT63DRAFT_425669</name>
</gene>
<evidence type="ECO:0000313" key="3">
    <source>
        <dbReference type="EMBL" id="KAF2668347.1"/>
    </source>
</evidence>
<evidence type="ECO:0000256" key="2">
    <source>
        <dbReference type="SAM" id="Phobius"/>
    </source>
</evidence>